<feature type="domain" description="DUF1468" evidence="2">
    <location>
        <begin position="16"/>
        <end position="147"/>
    </location>
</feature>
<evidence type="ECO:0000313" key="3">
    <source>
        <dbReference type="EMBL" id="BEQ13544.1"/>
    </source>
</evidence>
<name>A0AAU9EE51_9BACT</name>
<dbReference type="EMBL" id="AP028679">
    <property type="protein sequence ID" value="BEQ13544.1"/>
    <property type="molecule type" value="Genomic_DNA"/>
</dbReference>
<feature type="transmembrane region" description="Helical" evidence="1">
    <location>
        <begin position="38"/>
        <end position="55"/>
    </location>
</feature>
<dbReference type="AlphaFoldDB" id="A0AAU9EE51"/>
<keyword evidence="1" id="KW-0812">Transmembrane</keyword>
<keyword evidence="4" id="KW-1185">Reference proteome</keyword>
<keyword evidence="1" id="KW-1133">Transmembrane helix</keyword>
<dbReference type="InterPro" id="IPR009936">
    <property type="entry name" value="DUF1468"/>
</dbReference>
<feature type="transmembrane region" description="Helical" evidence="1">
    <location>
        <begin position="120"/>
        <end position="138"/>
    </location>
</feature>
<feature type="transmembrane region" description="Helical" evidence="1">
    <location>
        <begin position="76"/>
        <end position="100"/>
    </location>
</feature>
<dbReference type="RefSeq" id="WP_338605268.1">
    <property type="nucleotide sequence ID" value="NZ_AP028679.1"/>
</dbReference>
<organism evidence="3 4">
    <name type="scientific">Desulfoferula mesophila</name>
    <dbReference type="NCBI Taxonomy" id="3058419"/>
    <lineage>
        <taxon>Bacteria</taxon>
        <taxon>Pseudomonadati</taxon>
        <taxon>Thermodesulfobacteriota</taxon>
        <taxon>Desulfarculia</taxon>
        <taxon>Desulfarculales</taxon>
        <taxon>Desulfarculaceae</taxon>
        <taxon>Desulfoferula</taxon>
    </lineage>
</organism>
<dbReference type="Proteomes" id="UP001366166">
    <property type="component" value="Chromosome"/>
</dbReference>
<accession>A0AAU9EE51</accession>
<evidence type="ECO:0000313" key="4">
    <source>
        <dbReference type="Proteomes" id="UP001366166"/>
    </source>
</evidence>
<gene>
    <name evidence="3" type="ORF">FAK_06100</name>
</gene>
<dbReference type="Pfam" id="PF07331">
    <property type="entry name" value="TctB"/>
    <property type="match status" value="1"/>
</dbReference>
<evidence type="ECO:0000259" key="2">
    <source>
        <dbReference type="Pfam" id="PF07331"/>
    </source>
</evidence>
<proteinExistence type="predicted"/>
<evidence type="ECO:0000256" key="1">
    <source>
        <dbReference type="SAM" id="Phobius"/>
    </source>
</evidence>
<dbReference type="KEGG" id="dmp:FAK_06100"/>
<sequence length="154" mass="17238">MKQARLLNSDLIVGSFSLGLAALAYFNTRHLSKLGGVFVDYVLWAMMILGGIIVIKGFIKPERIRFFDSAIERNNVAIGVCILLLYLIFLPLAGFLASSYAFYFCFNLYLADERFTTKNILFSALLTAAVVTAFYFIFKEFLGVPLPVSSWFSG</sequence>
<protein>
    <recommendedName>
        <fullName evidence="2">DUF1468 domain-containing protein</fullName>
    </recommendedName>
</protein>
<feature type="transmembrane region" description="Helical" evidence="1">
    <location>
        <begin position="7"/>
        <end position="26"/>
    </location>
</feature>
<reference evidence="4" key="1">
    <citation type="journal article" date="2023" name="Arch. Microbiol.">
        <title>Desulfoferula mesophilus gen. nov. sp. nov., a mesophilic sulfate-reducing bacterium isolated from a brackish lake sediment.</title>
        <authorList>
            <person name="Watanabe T."/>
            <person name="Yabe T."/>
            <person name="Tsuji J.M."/>
            <person name="Fukui M."/>
        </authorList>
    </citation>
    <scope>NUCLEOTIDE SEQUENCE [LARGE SCALE GENOMIC DNA]</scope>
    <source>
        <strain evidence="4">12FAK</strain>
    </source>
</reference>
<keyword evidence="1" id="KW-0472">Membrane</keyword>